<proteinExistence type="predicted"/>
<dbReference type="KEGG" id="aten:116286678"/>
<reference evidence="9" key="1">
    <citation type="submission" date="2025-08" db="UniProtKB">
        <authorList>
            <consortium name="RefSeq"/>
        </authorList>
    </citation>
    <scope>IDENTIFICATION</scope>
    <source>
        <tissue evidence="9">Tentacle</tissue>
    </source>
</reference>
<evidence type="ECO:0000256" key="3">
    <source>
        <dbReference type="ARBA" id="ARBA00023155"/>
    </source>
</evidence>
<feature type="DNA-binding region" description="Homeobox" evidence="5">
    <location>
        <begin position="74"/>
        <end position="133"/>
    </location>
</feature>
<dbReference type="PANTHER" id="PTHR24329:SF543">
    <property type="entry name" value="FI01017P-RELATED"/>
    <property type="match status" value="1"/>
</dbReference>
<evidence type="ECO:0000313" key="8">
    <source>
        <dbReference type="Proteomes" id="UP000515163"/>
    </source>
</evidence>
<dbReference type="SUPFAM" id="SSF46689">
    <property type="entry name" value="Homeodomain-like"/>
    <property type="match status" value="1"/>
</dbReference>
<dbReference type="RefSeq" id="XP_031549106.1">
    <property type="nucleotide sequence ID" value="XM_031693246.1"/>
</dbReference>
<dbReference type="InParanoid" id="A0A6P8H140"/>
<keyword evidence="3 5" id="KW-0371">Homeobox</keyword>
<sequence>MSVSTLEMDKKWSLSSHHSDINERTFFEKKAKNMADEFPGAVKMIGADFTNRDESSHKRKHEDSDANDELNTIKRRHRTTFSKAQLDALEEAFGRSQYPDIFTREQLAKRINLNEARVQVWFQNRRAKHRKQERQNPRVPFPFHSGIFYPNETAYPPLIPAYYPVPPTTCQISSLPGVKSLPDSLRSITNPVRSPCGTCAPGSFCCETGTRRKMWSPPLTRRSISPLKSYIHDKPEYLEREPWSSKSLALLRMRAQTYSRGYGGIPNCHS</sequence>
<dbReference type="PROSITE" id="PS00027">
    <property type="entry name" value="HOMEOBOX_1"/>
    <property type="match status" value="1"/>
</dbReference>
<evidence type="ECO:0000256" key="2">
    <source>
        <dbReference type="ARBA" id="ARBA00023125"/>
    </source>
</evidence>
<dbReference type="PANTHER" id="PTHR24329">
    <property type="entry name" value="HOMEOBOX PROTEIN ARISTALESS"/>
    <property type="match status" value="1"/>
</dbReference>
<dbReference type="AlphaFoldDB" id="A0A6P8H140"/>
<dbReference type="GO" id="GO:0000977">
    <property type="term" value="F:RNA polymerase II transcription regulatory region sequence-specific DNA binding"/>
    <property type="evidence" value="ECO:0007669"/>
    <property type="project" value="TreeGrafter"/>
</dbReference>
<dbReference type="GO" id="GO:0000981">
    <property type="term" value="F:DNA-binding transcription factor activity, RNA polymerase II-specific"/>
    <property type="evidence" value="ECO:0007669"/>
    <property type="project" value="InterPro"/>
</dbReference>
<evidence type="ECO:0000256" key="1">
    <source>
        <dbReference type="ARBA" id="ARBA00004123"/>
    </source>
</evidence>
<gene>
    <name evidence="9" type="primary">LOC116286678</name>
</gene>
<dbReference type="SMART" id="SM00389">
    <property type="entry name" value="HOX"/>
    <property type="match status" value="1"/>
</dbReference>
<dbReference type="PROSITE" id="PS50071">
    <property type="entry name" value="HOMEOBOX_2"/>
    <property type="match status" value="1"/>
</dbReference>
<keyword evidence="8" id="KW-1185">Reference proteome</keyword>
<dbReference type="GO" id="GO:0005634">
    <property type="term" value="C:nucleus"/>
    <property type="evidence" value="ECO:0007669"/>
    <property type="project" value="UniProtKB-SubCell"/>
</dbReference>
<dbReference type="InterPro" id="IPR017970">
    <property type="entry name" value="Homeobox_CS"/>
</dbReference>
<evidence type="ECO:0000313" key="9">
    <source>
        <dbReference type="RefSeq" id="XP_031549106.1"/>
    </source>
</evidence>
<feature type="domain" description="Homeobox" evidence="7">
    <location>
        <begin position="72"/>
        <end position="132"/>
    </location>
</feature>
<dbReference type="OrthoDB" id="6159439at2759"/>
<keyword evidence="4 5" id="KW-0539">Nucleus</keyword>
<comment type="subcellular location">
    <subcellularLocation>
        <location evidence="1 5 6">Nucleus</location>
    </subcellularLocation>
</comment>
<keyword evidence="2 5" id="KW-0238">DNA-binding</keyword>
<dbReference type="FunFam" id="1.10.10.60:FF:000679">
    <property type="entry name" value="Homeobox protein aristaless"/>
    <property type="match status" value="1"/>
</dbReference>
<dbReference type="Pfam" id="PF00046">
    <property type="entry name" value="Homeodomain"/>
    <property type="match status" value="1"/>
</dbReference>
<evidence type="ECO:0000256" key="6">
    <source>
        <dbReference type="RuleBase" id="RU000682"/>
    </source>
</evidence>
<dbReference type="Proteomes" id="UP000515163">
    <property type="component" value="Unplaced"/>
</dbReference>
<dbReference type="InterPro" id="IPR009057">
    <property type="entry name" value="Homeodomain-like_sf"/>
</dbReference>
<evidence type="ECO:0000259" key="7">
    <source>
        <dbReference type="PROSITE" id="PS50071"/>
    </source>
</evidence>
<protein>
    <submittedName>
        <fullName evidence="9">Homeobox protein prophet of Pit-1-like</fullName>
    </submittedName>
</protein>
<dbReference type="CDD" id="cd00086">
    <property type="entry name" value="homeodomain"/>
    <property type="match status" value="1"/>
</dbReference>
<evidence type="ECO:0000256" key="4">
    <source>
        <dbReference type="ARBA" id="ARBA00023242"/>
    </source>
</evidence>
<dbReference type="Gene3D" id="1.10.10.60">
    <property type="entry name" value="Homeodomain-like"/>
    <property type="match status" value="1"/>
</dbReference>
<evidence type="ECO:0000256" key="5">
    <source>
        <dbReference type="PROSITE-ProRule" id="PRU00108"/>
    </source>
</evidence>
<dbReference type="InterPro" id="IPR050649">
    <property type="entry name" value="Paired_Homeobox_TFs"/>
</dbReference>
<name>A0A6P8H140_ACTTE</name>
<dbReference type="GeneID" id="116286678"/>
<accession>A0A6P8H140</accession>
<dbReference type="InterPro" id="IPR001356">
    <property type="entry name" value="HD"/>
</dbReference>
<organism evidence="8 9">
    <name type="scientific">Actinia tenebrosa</name>
    <name type="common">Australian red waratah sea anemone</name>
    <dbReference type="NCBI Taxonomy" id="6105"/>
    <lineage>
        <taxon>Eukaryota</taxon>
        <taxon>Metazoa</taxon>
        <taxon>Cnidaria</taxon>
        <taxon>Anthozoa</taxon>
        <taxon>Hexacorallia</taxon>
        <taxon>Actiniaria</taxon>
        <taxon>Actiniidae</taxon>
        <taxon>Actinia</taxon>
    </lineage>
</organism>